<feature type="region of interest" description="Disordered" evidence="3">
    <location>
        <begin position="52"/>
        <end position="155"/>
    </location>
</feature>
<dbReference type="Proteomes" id="UP000766486">
    <property type="component" value="Unassembled WGS sequence"/>
</dbReference>
<dbReference type="InterPro" id="IPR001138">
    <property type="entry name" value="Zn2Cys6_DnaBD"/>
</dbReference>
<keyword evidence="6" id="KW-1185">Reference proteome</keyword>
<feature type="domain" description="Zn(2)-C6 fungal-type" evidence="4">
    <location>
        <begin position="20"/>
        <end position="52"/>
    </location>
</feature>
<evidence type="ECO:0000256" key="3">
    <source>
        <dbReference type="SAM" id="MobiDB-lite"/>
    </source>
</evidence>
<organism evidence="5 6">
    <name type="scientific">Bionectria ochroleuca</name>
    <name type="common">Gliocladium roseum</name>
    <dbReference type="NCBI Taxonomy" id="29856"/>
    <lineage>
        <taxon>Eukaryota</taxon>
        <taxon>Fungi</taxon>
        <taxon>Dikarya</taxon>
        <taxon>Ascomycota</taxon>
        <taxon>Pezizomycotina</taxon>
        <taxon>Sordariomycetes</taxon>
        <taxon>Hypocreomycetidae</taxon>
        <taxon>Hypocreales</taxon>
        <taxon>Bionectriaceae</taxon>
        <taxon>Clonostachys</taxon>
    </lineage>
</organism>
<dbReference type="SMART" id="SM00906">
    <property type="entry name" value="Fungal_trans"/>
    <property type="match status" value="1"/>
</dbReference>
<dbReference type="Pfam" id="PF00172">
    <property type="entry name" value="Zn_clus"/>
    <property type="match status" value="1"/>
</dbReference>
<dbReference type="InterPro" id="IPR036864">
    <property type="entry name" value="Zn2-C6_fun-type_DNA-bd_sf"/>
</dbReference>
<evidence type="ECO:0000256" key="2">
    <source>
        <dbReference type="ARBA" id="ARBA00023242"/>
    </source>
</evidence>
<feature type="compositionally biased region" description="Polar residues" evidence="3">
    <location>
        <begin position="101"/>
        <end position="111"/>
    </location>
</feature>
<evidence type="ECO:0000313" key="6">
    <source>
        <dbReference type="Proteomes" id="UP000766486"/>
    </source>
</evidence>
<sequence>MQQSQQGRGERPYRSHLRPACLACRRRKSRCQTEPGADRCLMCRAHGTDCLFPGGPPGPTSKDSSDLVARRRGRGRSGSTPKSSTPPFHPISGPRAHPIVASTSIPRSQNGEMVVPGSASSSSAYNSSLNPPSHRSHHQEDMHGDDSSSIEFGSADDNASNLHIVGPATTKDNQVLSDYLSAIPGATRGTRMVVPVPASRSRPVLFTRVQKRPFGVPVNRSPSAEKLEMIEKLLEPYAGDVIDLYFGKVNICFPLLDEVSFRQQWLENKERISPALLACLYAHTMAYWQYSPALAHRKCPDVRFIWNLANDAVYSELHLSPGMSIIKAIVLNVGGLPTTSLIGNGVLLGSAVSVAYSLGLNRNPMSWEITHSEKCLRMKIWWTLLIHDRWTSLAHGTPPHILPTQYDVPLPSLEYMADNAASGMQHRAASVFIALASLTDVLDQHLQYIYQVRKDETGSTVQLELALNNWVESLSGTVRLIILRGSHLDIPGAANLRFSYLTTRLLLQRIELEADKQSYDPHDQRLSNRYIQARRTAEEILIMTQELQQEQMGDFWLATSAFSYPATVNFLLRCGLETESSPVELVRSPPFKIAQDMIETLRSHQDKFSWDLARVCLAQHAEIVDKILSSVSSSESHGGNSGSFDPQEFVLPNASFIDQFFPSLWDPLQNAW</sequence>
<proteinExistence type="predicted"/>
<dbReference type="CDD" id="cd12148">
    <property type="entry name" value="fungal_TF_MHR"/>
    <property type="match status" value="1"/>
</dbReference>
<dbReference type="PROSITE" id="PS50048">
    <property type="entry name" value="ZN2_CY6_FUNGAL_2"/>
    <property type="match status" value="1"/>
</dbReference>
<evidence type="ECO:0000256" key="1">
    <source>
        <dbReference type="ARBA" id="ARBA00022723"/>
    </source>
</evidence>
<dbReference type="InterPro" id="IPR007219">
    <property type="entry name" value="XnlR_reg_dom"/>
</dbReference>
<dbReference type="EMBL" id="CABFNS010000881">
    <property type="protein sequence ID" value="VUC34288.1"/>
    <property type="molecule type" value="Genomic_DNA"/>
</dbReference>
<protein>
    <recommendedName>
        <fullName evidence="4">Zn(2)-C6 fungal-type domain-containing protein</fullName>
    </recommendedName>
</protein>
<feature type="compositionally biased region" description="Low complexity" evidence="3">
    <location>
        <begin position="118"/>
        <end position="133"/>
    </location>
</feature>
<keyword evidence="1" id="KW-0479">Metal-binding</keyword>
<dbReference type="CDD" id="cd00067">
    <property type="entry name" value="GAL4"/>
    <property type="match status" value="1"/>
</dbReference>
<keyword evidence="2" id="KW-0539">Nucleus</keyword>
<dbReference type="Pfam" id="PF04082">
    <property type="entry name" value="Fungal_trans"/>
    <property type="match status" value="1"/>
</dbReference>
<accession>A0ABY6USW2</accession>
<reference evidence="5 6" key="1">
    <citation type="submission" date="2019-06" db="EMBL/GenBank/DDBJ databases">
        <authorList>
            <person name="Broberg M."/>
        </authorList>
    </citation>
    <scope>NUCLEOTIDE SEQUENCE [LARGE SCALE GENOMIC DNA]</scope>
</reference>
<evidence type="ECO:0000259" key="4">
    <source>
        <dbReference type="PROSITE" id="PS50048"/>
    </source>
</evidence>
<dbReference type="PANTHER" id="PTHR31668:SF10">
    <property type="entry name" value="ZN(II)2CYS6 TRANSCRIPTION FACTOR (EUROFUNG)"/>
    <property type="match status" value="1"/>
</dbReference>
<dbReference type="Gene3D" id="4.10.240.10">
    <property type="entry name" value="Zn(2)-C6 fungal-type DNA-binding domain"/>
    <property type="match status" value="1"/>
</dbReference>
<evidence type="ECO:0000313" key="5">
    <source>
        <dbReference type="EMBL" id="VUC34288.1"/>
    </source>
</evidence>
<dbReference type="InterPro" id="IPR050797">
    <property type="entry name" value="Carb_Metab_Trans_Reg"/>
</dbReference>
<dbReference type="PROSITE" id="PS00463">
    <property type="entry name" value="ZN2_CY6_FUNGAL_1"/>
    <property type="match status" value="1"/>
</dbReference>
<dbReference type="PANTHER" id="PTHR31668">
    <property type="entry name" value="GLUCOSE TRANSPORT TRANSCRIPTION REGULATOR RGT1-RELATED-RELATED"/>
    <property type="match status" value="1"/>
</dbReference>
<comment type="caution">
    <text evidence="5">The sequence shown here is derived from an EMBL/GenBank/DDBJ whole genome shotgun (WGS) entry which is preliminary data.</text>
</comment>
<dbReference type="SMART" id="SM00066">
    <property type="entry name" value="GAL4"/>
    <property type="match status" value="1"/>
</dbReference>
<name>A0ABY6USW2_BIOOC</name>
<feature type="compositionally biased region" description="Low complexity" evidence="3">
    <location>
        <begin position="77"/>
        <end position="86"/>
    </location>
</feature>
<dbReference type="SUPFAM" id="SSF57701">
    <property type="entry name" value="Zn2/Cys6 DNA-binding domain"/>
    <property type="match status" value="1"/>
</dbReference>
<gene>
    <name evidence="5" type="ORF">CLO192961_LOCUS378801</name>
</gene>